<keyword evidence="8" id="KW-1278">Translocase</keyword>
<dbReference type="PROSITE" id="PS00211">
    <property type="entry name" value="ABC_TRANSPORTER_1"/>
    <property type="match status" value="1"/>
</dbReference>
<keyword evidence="6" id="KW-0547">Nucleotide-binding</keyword>
<dbReference type="PROSITE" id="PS50893">
    <property type="entry name" value="ABC_TRANSPORTER_2"/>
    <property type="match status" value="2"/>
</dbReference>
<evidence type="ECO:0000256" key="8">
    <source>
        <dbReference type="ARBA" id="ARBA00022967"/>
    </source>
</evidence>
<dbReference type="AlphaFoldDB" id="A0A9X7J3P8"/>
<dbReference type="CDD" id="cd03216">
    <property type="entry name" value="ABC_Carb_Monos_I"/>
    <property type="match status" value="1"/>
</dbReference>
<evidence type="ECO:0000313" key="11">
    <source>
        <dbReference type="EMBL" id="PRR73981.1"/>
    </source>
</evidence>
<proteinExistence type="predicted"/>
<reference evidence="11 12" key="1">
    <citation type="submission" date="2018-03" db="EMBL/GenBank/DDBJ databases">
        <title>Genome sequence of Moorella stamsii DSM 26217.</title>
        <authorList>
            <person name="Poehlein A."/>
            <person name="Daniel R."/>
        </authorList>
    </citation>
    <scope>NUCLEOTIDE SEQUENCE [LARGE SCALE GENOMIC DNA]</scope>
    <source>
        <strain evidence="12">DSM 26217</strain>
    </source>
</reference>
<dbReference type="EC" id="3.6.3.17" evidence="11"/>
<name>A0A9X7J3P8_9FIRM</name>
<comment type="caution">
    <text evidence="11">The sequence shown here is derived from an EMBL/GenBank/DDBJ whole genome shotgun (WGS) entry which is preliminary data.</text>
</comment>
<sequence>MQFPGVKALDNVDFSVLKGEIHALVGENGAGKSTLIKILGGVYPPTEGEILIAGKKVNYTSPQEATTAGISIVHQELNVIPYMSVAENLFIGKSLPRKRTGLVDWFKLYQDAKTRLTVVGLQDLVRQPVGRLSVAQRQLLQIGRAVSFGAKIVVFDEPTACLSRTEVDNLFTVIRNLRDQGTSIIYVSHRLEEIFELADRVTVLRDGKKVGVYRTQEVTPQQVINLMLGKELASEGRRMSCMTDQVILRVEGLSSDTGVKEVNFDLHRGEVLGIAGVVGSGRTEVARLLFGVDKPTGGRIMLDGEELTPHGIRKAIRAGIAFIPEDRRYQGLVLNMSVKENATLVFLKNLARCGFIHHAREKKVVGNLINSLSIRPPEANRLTRYLSGGNQQKVVLAKWLAGRRPKVVILDEPTQGIDVGAKAEVHQLIDNLARNGAGILLISSDMQELLNLCDRIIVMVRGKIVKHLNRDEATANKILEYAMRKENNIKYA</sequence>
<evidence type="ECO:0000256" key="5">
    <source>
        <dbReference type="ARBA" id="ARBA00022737"/>
    </source>
</evidence>
<keyword evidence="9" id="KW-0472">Membrane</keyword>
<keyword evidence="7 11" id="KW-0067">ATP-binding</keyword>
<dbReference type="Pfam" id="PF00005">
    <property type="entry name" value="ABC_tran"/>
    <property type="match status" value="2"/>
</dbReference>
<dbReference type="Gene3D" id="3.40.50.300">
    <property type="entry name" value="P-loop containing nucleotide triphosphate hydrolases"/>
    <property type="match status" value="2"/>
</dbReference>
<dbReference type="InterPro" id="IPR050107">
    <property type="entry name" value="ABC_carbohydrate_import_ATPase"/>
</dbReference>
<evidence type="ECO:0000256" key="9">
    <source>
        <dbReference type="ARBA" id="ARBA00023136"/>
    </source>
</evidence>
<evidence type="ECO:0000313" key="12">
    <source>
        <dbReference type="Proteomes" id="UP000239430"/>
    </source>
</evidence>
<dbReference type="PANTHER" id="PTHR43790">
    <property type="entry name" value="CARBOHYDRATE TRANSPORT ATP-BINDING PROTEIN MG119-RELATED"/>
    <property type="match status" value="1"/>
</dbReference>
<feature type="domain" description="ABC transporter" evidence="10">
    <location>
        <begin position="1"/>
        <end position="231"/>
    </location>
</feature>
<dbReference type="EMBL" id="PVXL01000035">
    <property type="protein sequence ID" value="PRR73981.1"/>
    <property type="molecule type" value="Genomic_DNA"/>
</dbReference>
<dbReference type="InterPro" id="IPR003439">
    <property type="entry name" value="ABC_transporter-like_ATP-bd"/>
</dbReference>
<organism evidence="11 12">
    <name type="scientific">Neomoorella stamsii</name>
    <dbReference type="NCBI Taxonomy" id="1266720"/>
    <lineage>
        <taxon>Bacteria</taxon>
        <taxon>Bacillati</taxon>
        <taxon>Bacillota</taxon>
        <taxon>Clostridia</taxon>
        <taxon>Neomoorellales</taxon>
        <taxon>Neomoorellaceae</taxon>
        <taxon>Neomoorella</taxon>
    </lineage>
</organism>
<dbReference type="SUPFAM" id="SSF52540">
    <property type="entry name" value="P-loop containing nucleoside triphosphate hydrolases"/>
    <property type="match status" value="2"/>
</dbReference>
<keyword evidence="12" id="KW-1185">Reference proteome</keyword>
<evidence type="ECO:0000259" key="10">
    <source>
        <dbReference type="PROSITE" id="PS50893"/>
    </source>
</evidence>
<protein>
    <submittedName>
        <fullName evidence="11">Ribose import ATP-binding protein RbsA</fullName>
        <ecNumber evidence="11">3.6.3.17</ecNumber>
    </submittedName>
</protein>
<dbReference type="GO" id="GO:0005524">
    <property type="term" value="F:ATP binding"/>
    <property type="evidence" value="ECO:0007669"/>
    <property type="project" value="UniProtKB-KW"/>
</dbReference>
<dbReference type="InterPro" id="IPR003593">
    <property type="entry name" value="AAA+_ATPase"/>
</dbReference>
<evidence type="ECO:0000256" key="6">
    <source>
        <dbReference type="ARBA" id="ARBA00022741"/>
    </source>
</evidence>
<keyword evidence="4" id="KW-0762">Sugar transport</keyword>
<dbReference type="FunFam" id="3.40.50.300:FF:000127">
    <property type="entry name" value="Ribose import ATP-binding protein RbsA"/>
    <property type="match status" value="1"/>
</dbReference>
<dbReference type="InterPro" id="IPR027417">
    <property type="entry name" value="P-loop_NTPase"/>
</dbReference>
<keyword evidence="11" id="KW-0378">Hydrolase</keyword>
<dbReference type="GO" id="GO:0016887">
    <property type="term" value="F:ATP hydrolysis activity"/>
    <property type="evidence" value="ECO:0007669"/>
    <property type="project" value="InterPro"/>
</dbReference>
<comment type="subcellular location">
    <subcellularLocation>
        <location evidence="1">Cell membrane</location>
        <topology evidence="1">Peripheral membrane protein</topology>
    </subcellularLocation>
</comment>
<dbReference type="GO" id="GO:0005886">
    <property type="term" value="C:plasma membrane"/>
    <property type="evidence" value="ECO:0007669"/>
    <property type="project" value="UniProtKB-SubCell"/>
</dbReference>
<evidence type="ECO:0000256" key="4">
    <source>
        <dbReference type="ARBA" id="ARBA00022597"/>
    </source>
</evidence>
<evidence type="ECO:0000256" key="1">
    <source>
        <dbReference type="ARBA" id="ARBA00004202"/>
    </source>
</evidence>
<dbReference type="Proteomes" id="UP000239430">
    <property type="component" value="Unassembled WGS sequence"/>
</dbReference>
<keyword evidence="3" id="KW-1003">Cell membrane</keyword>
<dbReference type="CDD" id="cd03215">
    <property type="entry name" value="ABC_Carb_Monos_II"/>
    <property type="match status" value="1"/>
</dbReference>
<keyword evidence="2" id="KW-0813">Transport</keyword>
<dbReference type="PANTHER" id="PTHR43790:SF3">
    <property type="entry name" value="D-ALLOSE IMPORT ATP-BINDING PROTEIN ALSA-RELATED"/>
    <property type="match status" value="1"/>
</dbReference>
<keyword evidence="5" id="KW-0677">Repeat</keyword>
<evidence type="ECO:0000256" key="2">
    <source>
        <dbReference type="ARBA" id="ARBA00022448"/>
    </source>
</evidence>
<gene>
    <name evidence="11" type="primary">rbsA_2</name>
    <name evidence="11" type="ORF">MOST_11950</name>
</gene>
<dbReference type="SMART" id="SM00382">
    <property type="entry name" value="AAA"/>
    <property type="match status" value="2"/>
</dbReference>
<evidence type="ECO:0000256" key="7">
    <source>
        <dbReference type="ARBA" id="ARBA00022840"/>
    </source>
</evidence>
<evidence type="ECO:0000256" key="3">
    <source>
        <dbReference type="ARBA" id="ARBA00022475"/>
    </source>
</evidence>
<feature type="domain" description="ABC transporter" evidence="10">
    <location>
        <begin position="242"/>
        <end position="486"/>
    </location>
</feature>
<accession>A0A9X7J3P8</accession>
<dbReference type="InterPro" id="IPR017871">
    <property type="entry name" value="ABC_transporter-like_CS"/>
</dbReference>